<accession>A0A2V5L3Q7</accession>
<dbReference type="InterPro" id="IPR012341">
    <property type="entry name" value="6hp_glycosidase-like_sf"/>
</dbReference>
<protein>
    <submittedName>
        <fullName evidence="4">Glycoside hydrolase family 15</fullName>
    </submittedName>
</protein>
<dbReference type="Pfam" id="PF00723">
    <property type="entry name" value="Glyco_hydro_15"/>
    <property type="match status" value="1"/>
</dbReference>
<gene>
    <name evidence="4" type="ORF">CVV68_19605</name>
</gene>
<feature type="domain" description="GH15-like" evidence="2">
    <location>
        <begin position="220"/>
        <end position="585"/>
    </location>
</feature>
<evidence type="ECO:0000313" key="5">
    <source>
        <dbReference type="Proteomes" id="UP000247832"/>
    </source>
</evidence>
<dbReference type="InterPro" id="IPR008928">
    <property type="entry name" value="6-hairpin_glycosidase_sf"/>
</dbReference>
<evidence type="ECO:0000259" key="3">
    <source>
        <dbReference type="Pfam" id="PF19291"/>
    </source>
</evidence>
<evidence type="ECO:0000256" key="1">
    <source>
        <dbReference type="SAM" id="MobiDB-lite"/>
    </source>
</evidence>
<feature type="region of interest" description="Disordered" evidence="1">
    <location>
        <begin position="595"/>
        <end position="643"/>
    </location>
</feature>
<reference evidence="4 5" key="1">
    <citation type="submission" date="2018-05" db="EMBL/GenBank/DDBJ databases">
        <title>Genetic diversity of glacier-inhabiting Cryobacterium bacteria in China and description of Cryobacterium mengkeensis sp. nov. and Arthrobacter glacialis sp. nov.</title>
        <authorList>
            <person name="Liu Q."/>
            <person name="Xin Y.-H."/>
        </authorList>
    </citation>
    <scope>NUCLEOTIDE SEQUENCE [LARGE SCALE GENOMIC DNA]</scope>
    <source>
        <strain evidence="4 5">LI2</strain>
    </source>
</reference>
<dbReference type="PANTHER" id="PTHR31616:SF0">
    <property type="entry name" value="GLUCAN 1,4-ALPHA-GLUCOSIDASE"/>
    <property type="match status" value="1"/>
</dbReference>
<feature type="compositionally biased region" description="Polar residues" evidence="1">
    <location>
        <begin position="634"/>
        <end position="643"/>
    </location>
</feature>
<dbReference type="Pfam" id="PF19291">
    <property type="entry name" value="TREH_N"/>
    <property type="match status" value="1"/>
</dbReference>
<feature type="domain" description="Trehalase-like N-terminal" evidence="3">
    <location>
        <begin position="2"/>
        <end position="151"/>
    </location>
</feature>
<dbReference type="OrthoDB" id="3902805at2"/>
<keyword evidence="5" id="KW-1185">Reference proteome</keyword>
<name>A0A2V5L3Q7_9MICC</name>
<dbReference type="SUPFAM" id="SSF48208">
    <property type="entry name" value="Six-hairpin glycosidases"/>
    <property type="match status" value="1"/>
</dbReference>
<evidence type="ECO:0000259" key="2">
    <source>
        <dbReference type="Pfam" id="PF00723"/>
    </source>
</evidence>
<proteinExistence type="predicted"/>
<dbReference type="InterPro" id="IPR011613">
    <property type="entry name" value="GH15-like"/>
</dbReference>
<comment type="caution">
    <text evidence="4">The sequence shown here is derived from an EMBL/GenBank/DDBJ whole genome shotgun (WGS) entry which is preliminary data.</text>
</comment>
<evidence type="ECO:0000313" key="4">
    <source>
        <dbReference type="EMBL" id="PYI65132.1"/>
    </source>
</evidence>
<dbReference type="GO" id="GO:0004553">
    <property type="term" value="F:hydrolase activity, hydrolyzing O-glycosyl compounds"/>
    <property type="evidence" value="ECO:0007669"/>
    <property type="project" value="TreeGrafter"/>
</dbReference>
<organism evidence="4 5">
    <name type="scientific">Arthrobacter livingstonensis</name>
    <dbReference type="NCBI Taxonomy" id="670078"/>
    <lineage>
        <taxon>Bacteria</taxon>
        <taxon>Bacillati</taxon>
        <taxon>Actinomycetota</taxon>
        <taxon>Actinomycetes</taxon>
        <taxon>Micrococcales</taxon>
        <taxon>Micrococcaceae</taxon>
        <taxon>Arthrobacter</taxon>
    </lineage>
</organism>
<sequence>MASRIEDYALLSDLHTGALVGRDGSIDWLCFPRFDSPSVFTALLGNEHHGRWLIAPTDARVAARNYVEQTFVLATRWESAAGVALVTEFMPIGDRRASVVRRIEGISGSMEFKQEITMRPGYGKVLPWVRRVRADDGTYVIVAVAGPDALALRGNRLPHAVDHKHAGNFTVAAGEVVQQELTWYPSHRPIPQDIDLDAALAETLDYWNGWAAKCSHDGRYAPMVERSLLVLRALTHEDTGGIVAAPTTSLPEDFGNTRNWDYRYCWLRDAALTLEAMLTHGYENEALKWRDWLLRAVAGDPEDLQIMYGLGGERELSEGVLDHLPGYEGAVPVRIGNGAVGQYQADVVGEVLVALEKLRQAGGKEDHFSWPLQQAMLAFVERHLADKDHGIWEMRGELQNFTHSRVMMWAAFDCGVRAVRDHGLKGHAERWEALRDQLRTEIMENGFNRDLGTFTQIYGGTATDASLLVIPQVGFVAYDSPEMLGTVAALEKELVDEYGLILRYETAAGLDGLAPGEHPFLACSFWLVEQYAHTGRHDDAVALMDKLTGLANELGLLSEEYSMKDGRMAGNFPQAFSHLALVRAADALHGTEQLSMAADGGGRGHAGVDSPDEDSPDKPDSAGTDRILDAGEDSVQQHGTMGS</sequence>
<keyword evidence="4" id="KW-0378">Hydrolase</keyword>
<dbReference type="PANTHER" id="PTHR31616">
    <property type="entry name" value="TREHALASE"/>
    <property type="match status" value="1"/>
</dbReference>
<dbReference type="GO" id="GO:0005975">
    <property type="term" value="P:carbohydrate metabolic process"/>
    <property type="evidence" value="ECO:0007669"/>
    <property type="project" value="InterPro"/>
</dbReference>
<dbReference type="Gene3D" id="1.50.10.10">
    <property type="match status" value="1"/>
</dbReference>
<dbReference type="AlphaFoldDB" id="A0A2V5L3Q7"/>
<dbReference type="EMBL" id="QJVD01000030">
    <property type="protein sequence ID" value="PYI65132.1"/>
    <property type="molecule type" value="Genomic_DNA"/>
</dbReference>
<dbReference type="Proteomes" id="UP000247832">
    <property type="component" value="Unassembled WGS sequence"/>
</dbReference>
<dbReference type="InterPro" id="IPR045582">
    <property type="entry name" value="Trehalase-like_N"/>
</dbReference>